<dbReference type="RefSeq" id="WP_343786057.1">
    <property type="nucleotide sequence ID" value="NZ_BAAAFH010000007.1"/>
</dbReference>
<dbReference type="EMBL" id="BAAAFH010000007">
    <property type="protein sequence ID" value="GAA0875028.1"/>
    <property type="molecule type" value="Genomic_DNA"/>
</dbReference>
<gene>
    <name evidence="1" type="ORF">GCM10009118_14360</name>
</gene>
<evidence type="ECO:0008006" key="3">
    <source>
        <dbReference type="Google" id="ProtNLM"/>
    </source>
</evidence>
<accession>A0ABN1MP01</accession>
<protein>
    <recommendedName>
        <fullName evidence="3">DUF1828 domain-containing protein</fullName>
    </recommendedName>
</protein>
<name>A0ABN1MP01_9FLAO</name>
<evidence type="ECO:0000313" key="2">
    <source>
        <dbReference type="Proteomes" id="UP001501126"/>
    </source>
</evidence>
<comment type="caution">
    <text evidence="1">The sequence shown here is derived from an EMBL/GenBank/DDBJ whole genome shotgun (WGS) entry which is preliminary data.</text>
</comment>
<reference evidence="1 2" key="1">
    <citation type="journal article" date="2019" name="Int. J. Syst. Evol. Microbiol.">
        <title>The Global Catalogue of Microorganisms (GCM) 10K type strain sequencing project: providing services to taxonomists for standard genome sequencing and annotation.</title>
        <authorList>
            <consortium name="The Broad Institute Genomics Platform"/>
            <consortium name="The Broad Institute Genome Sequencing Center for Infectious Disease"/>
            <person name="Wu L."/>
            <person name="Ma J."/>
        </authorList>
    </citation>
    <scope>NUCLEOTIDE SEQUENCE [LARGE SCALE GENOMIC DNA]</scope>
    <source>
        <strain evidence="1 2">JCM 16083</strain>
    </source>
</reference>
<dbReference type="Proteomes" id="UP001501126">
    <property type="component" value="Unassembled WGS sequence"/>
</dbReference>
<keyword evidence="2" id="KW-1185">Reference proteome</keyword>
<proteinExistence type="predicted"/>
<sequence>MIEGKEYSNSIEDFFNFLSVDFDFTILEKKIRGNAFYDVKYQNNNLVISISYENIEDYLLVTIFILQDGNLPDYDDKTKTLHLSNLNKLVLNQVSKNDIIKNSKCFEHYKPQGELEIKLLKLAKELRLCLLNWSIIEK</sequence>
<evidence type="ECO:0000313" key="1">
    <source>
        <dbReference type="EMBL" id="GAA0875028.1"/>
    </source>
</evidence>
<organism evidence="1 2">
    <name type="scientific">Wandonia haliotis</name>
    <dbReference type="NCBI Taxonomy" id="574963"/>
    <lineage>
        <taxon>Bacteria</taxon>
        <taxon>Pseudomonadati</taxon>
        <taxon>Bacteroidota</taxon>
        <taxon>Flavobacteriia</taxon>
        <taxon>Flavobacteriales</taxon>
        <taxon>Crocinitomicaceae</taxon>
        <taxon>Wandonia</taxon>
    </lineage>
</organism>